<reference evidence="1" key="2">
    <citation type="journal article" date="2015" name="Data Brief">
        <title>Shoot transcriptome of the giant reed, Arundo donax.</title>
        <authorList>
            <person name="Barrero R.A."/>
            <person name="Guerrero F.D."/>
            <person name="Moolhuijzen P."/>
            <person name="Goolsby J.A."/>
            <person name="Tidwell J."/>
            <person name="Bellgard S.E."/>
            <person name="Bellgard M.I."/>
        </authorList>
    </citation>
    <scope>NUCLEOTIDE SEQUENCE</scope>
    <source>
        <tissue evidence="1">Shoot tissue taken approximately 20 cm above the soil surface</tissue>
    </source>
</reference>
<evidence type="ECO:0000313" key="1">
    <source>
        <dbReference type="EMBL" id="JAD55238.1"/>
    </source>
</evidence>
<dbReference type="EMBL" id="GBRH01242657">
    <property type="protein sequence ID" value="JAD55238.1"/>
    <property type="molecule type" value="Transcribed_RNA"/>
</dbReference>
<accession>A0A0A9AZD1</accession>
<organism evidence="1">
    <name type="scientific">Arundo donax</name>
    <name type="common">Giant reed</name>
    <name type="synonym">Donax arundinaceus</name>
    <dbReference type="NCBI Taxonomy" id="35708"/>
    <lineage>
        <taxon>Eukaryota</taxon>
        <taxon>Viridiplantae</taxon>
        <taxon>Streptophyta</taxon>
        <taxon>Embryophyta</taxon>
        <taxon>Tracheophyta</taxon>
        <taxon>Spermatophyta</taxon>
        <taxon>Magnoliopsida</taxon>
        <taxon>Liliopsida</taxon>
        <taxon>Poales</taxon>
        <taxon>Poaceae</taxon>
        <taxon>PACMAD clade</taxon>
        <taxon>Arundinoideae</taxon>
        <taxon>Arundineae</taxon>
        <taxon>Arundo</taxon>
    </lineage>
</organism>
<sequence length="76" mass="7530">MPCNCITSSNNSGAMLLVCGGARRVALHSVGGGRGRDEVGAATGRGGHVGWGRRSAAASLSSVLGEAGRLLGCCCR</sequence>
<name>A0A0A9AZD1_ARUDO</name>
<dbReference type="AlphaFoldDB" id="A0A0A9AZD1"/>
<protein>
    <submittedName>
        <fullName evidence="1">Uncharacterized protein</fullName>
    </submittedName>
</protein>
<proteinExistence type="predicted"/>
<reference evidence="1" key="1">
    <citation type="submission" date="2014-09" db="EMBL/GenBank/DDBJ databases">
        <authorList>
            <person name="Magalhaes I.L.F."/>
            <person name="Oliveira U."/>
            <person name="Santos F.R."/>
            <person name="Vidigal T.H.D.A."/>
            <person name="Brescovit A.D."/>
            <person name="Santos A.J."/>
        </authorList>
    </citation>
    <scope>NUCLEOTIDE SEQUENCE</scope>
    <source>
        <tissue evidence="1">Shoot tissue taken approximately 20 cm above the soil surface</tissue>
    </source>
</reference>